<dbReference type="GO" id="GO:0004856">
    <property type="term" value="F:D-xylulokinase activity"/>
    <property type="evidence" value="ECO:0007669"/>
    <property type="project" value="UniProtKB-UniRule"/>
</dbReference>
<dbReference type="FunFam" id="3.30.420.40:FF:000118">
    <property type="entry name" value="Xylulose kinase 2"/>
    <property type="match status" value="1"/>
</dbReference>
<dbReference type="AlphaFoldDB" id="A0A0B2UZS5"/>
<dbReference type="OMA" id="NSCALGG"/>
<evidence type="ECO:0000259" key="5">
    <source>
        <dbReference type="Pfam" id="PF00370"/>
    </source>
</evidence>
<dbReference type="OrthoDB" id="1728974at2759"/>
<reference evidence="7 8" key="1">
    <citation type="submission" date="2014-11" db="EMBL/GenBank/DDBJ databases">
        <title>Genetic blueprint of the zoonotic pathogen Toxocara canis.</title>
        <authorList>
            <person name="Zhu X.-Q."/>
            <person name="Korhonen P.K."/>
            <person name="Cai H."/>
            <person name="Young N.D."/>
            <person name="Nejsum P."/>
            <person name="von Samson-Himmelstjerna G."/>
            <person name="Boag P.R."/>
            <person name="Tan P."/>
            <person name="Li Q."/>
            <person name="Min J."/>
            <person name="Yang Y."/>
            <person name="Wang X."/>
            <person name="Fang X."/>
            <person name="Hall R.S."/>
            <person name="Hofmann A."/>
            <person name="Sternberg P.W."/>
            <person name="Jex A.R."/>
            <person name="Gasser R.B."/>
        </authorList>
    </citation>
    <scope>NUCLEOTIDE SEQUENCE [LARGE SCALE GENOMIC DNA]</scope>
    <source>
        <strain evidence="7">PN_DK_2014</strain>
    </source>
</reference>
<keyword evidence="4" id="KW-0547">Nucleotide-binding</keyword>
<evidence type="ECO:0000256" key="3">
    <source>
        <dbReference type="ARBA" id="ARBA00022777"/>
    </source>
</evidence>
<organism evidence="7 8">
    <name type="scientific">Toxocara canis</name>
    <name type="common">Canine roundworm</name>
    <dbReference type="NCBI Taxonomy" id="6265"/>
    <lineage>
        <taxon>Eukaryota</taxon>
        <taxon>Metazoa</taxon>
        <taxon>Ecdysozoa</taxon>
        <taxon>Nematoda</taxon>
        <taxon>Chromadorea</taxon>
        <taxon>Rhabditida</taxon>
        <taxon>Spirurina</taxon>
        <taxon>Ascaridomorpha</taxon>
        <taxon>Ascaridoidea</taxon>
        <taxon>Toxocaridae</taxon>
        <taxon>Toxocara</taxon>
    </lineage>
</organism>
<keyword evidence="8" id="KW-1185">Reference proteome</keyword>
<dbReference type="GO" id="GO:0005997">
    <property type="term" value="P:xylulose metabolic process"/>
    <property type="evidence" value="ECO:0007669"/>
    <property type="project" value="UniProtKB-UniRule"/>
</dbReference>
<evidence type="ECO:0000259" key="6">
    <source>
        <dbReference type="Pfam" id="PF02782"/>
    </source>
</evidence>
<accession>A0A0B2UZS5</accession>
<dbReference type="Proteomes" id="UP000031036">
    <property type="component" value="Unassembled WGS sequence"/>
</dbReference>
<feature type="non-terminal residue" evidence="7">
    <location>
        <position position="1"/>
    </location>
</feature>
<dbReference type="CDD" id="cd07776">
    <property type="entry name" value="ASKHA_NBD_FGGY_SpXK-like"/>
    <property type="match status" value="1"/>
</dbReference>
<feature type="domain" description="Carbohydrate kinase FGGY N-terminal" evidence="5">
    <location>
        <begin position="116"/>
        <end position="273"/>
    </location>
</feature>
<dbReference type="InterPro" id="IPR042024">
    <property type="entry name" value="D-XK_euk"/>
</dbReference>
<dbReference type="PANTHER" id="PTHR10196">
    <property type="entry name" value="SUGAR KINASE"/>
    <property type="match status" value="1"/>
</dbReference>
<dbReference type="PIRSF" id="PIRSF000538">
    <property type="entry name" value="GlpK"/>
    <property type="match status" value="1"/>
</dbReference>
<comment type="caution">
    <text evidence="7">The sequence shown here is derived from an EMBL/GenBank/DDBJ whole genome shotgun (WGS) entry which is preliminary data.</text>
</comment>
<dbReference type="Pfam" id="PF00370">
    <property type="entry name" value="FGGY_N"/>
    <property type="match status" value="1"/>
</dbReference>
<dbReference type="GO" id="GO:0005829">
    <property type="term" value="C:cytosol"/>
    <property type="evidence" value="ECO:0007669"/>
    <property type="project" value="TreeGrafter"/>
</dbReference>
<protein>
    <recommendedName>
        <fullName evidence="4">Xylulose kinase</fullName>
        <ecNumber evidence="4">2.7.1.17</ecNumber>
    </recommendedName>
</protein>
<dbReference type="GO" id="GO:0042732">
    <property type="term" value="P:D-xylose metabolic process"/>
    <property type="evidence" value="ECO:0007669"/>
    <property type="project" value="UniProtKB-UniRule"/>
</dbReference>
<dbReference type="InterPro" id="IPR018484">
    <property type="entry name" value="FGGY_N"/>
</dbReference>
<keyword evidence="3 4" id="KW-0418">Kinase</keyword>
<sequence>LKLIVIDDECRIINTMAVNFGKELPEFRTENGVHRHTDGVTVTSPVHMWLKAIDVCFEKFKKCVDVSRIRAISGCGQQHGTVYWNENAEKYLSNLCESNDLAESLKDAFARNDSPIWMDSSTTEECESLEAALGGPMVLAEISGSRAFHRFSGNQIMKIIRKEKQVYESTKHISLVSSFVPSVLCGRVIGIDAGDAGGMNLMDVRKGIWSEKCLAALATTDKEVAILEKKLGSIVPCETVVGKMAPYFCKRYGFSSECEVIAFTGDNLSSLAGLCLQSGDVAISLGTSDTLFLSVHQYVPALEGHLFRNPVDPNTYMGMLCFKNGSFTRDRIRNVVAASDWKSFATLITQTPPGNNGNIGFYFDDNEIVPNIRRGDYRFNSHGEQVSSFEAAVEARAVLEHQCLAKRLHAENIGYDISRRKRIFVTGGASGNRHITQMLANVFNCDVYVHENADSAALGGALRARHCSMYREKDFFNISANAISSRLVAQPNSDAVKIYDRMLPVYAKLEKKIAAGRKE</sequence>
<evidence type="ECO:0000256" key="4">
    <source>
        <dbReference type="RuleBase" id="RU367058"/>
    </source>
</evidence>
<evidence type="ECO:0000256" key="2">
    <source>
        <dbReference type="ARBA" id="ARBA00022679"/>
    </source>
</evidence>
<dbReference type="SUPFAM" id="SSF53067">
    <property type="entry name" value="Actin-like ATPase domain"/>
    <property type="match status" value="2"/>
</dbReference>
<dbReference type="InterPro" id="IPR018485">
    <property type="entry name" value="FGGY_C"/>
</dbReference>
<dbReference type="InterPro" id="IPR043129">
    <property type="entry name" value="ATPase_NBD"/>
</dbReference>
<dbReference type="GO" id="GO:0005524">
    <property type="term" value="F:ATP binding"/>
    <property type="evidence" value="ECO:0007669"/>
    <property type="project" value="UniProtKB-KW"/>
</dbReference>
<comment type="function">
    <text evidence="4">Phosphorylates D-xylulose to produce D-xylulose 5-phosphate, a molecule that may play an important role in the regulation of glucose metabolism and lipogenesis.</text>
</comment>
<comment type="similarity">
    <text evidence="1 4">Belongs to the FGGY kinase family.</text>
</comment>
<dbReference type="Pfam" id="PF02782">
    <property type="entry name" value="FGGY_C"/>
    <property type="match status" value="1"/>
</dbReference>
<name>A0A0B2UZS5_TOXCA</name>
<keyword evidence="4" id="KW-0859">Xylose metabolism</keyword>
<dbReference type="STRING" id="6265.A0A0B2UZS5"/>
<dbReference type="EC" id="2.7.1.17" evidence="4"/>
<keyword evidence="4" id="KW-0067">ATP-binding</keyword>
<comment type="catalytic activity">
    <reaction evidence="4">
        <text>D-xylulose + ATP = D-xylulose 5-phosphate + ADP + H(+)</text>
        <dbReference type="Rhea" id="RHEA:10964"/>
        <dbReference type="ChEBI" id="CHEBI:15378"/>
        <dbReference type="ChEBI" id="CHEBI:17140"/>
        <dbReference type="ChEBI" id="CHEBI:30616"/>
        <dbReference type="ChEBI" id="CHEBI:57737"/>
        <dbReference type="ChEBI" id="CHEBI:456216"/>
        <dbReference type="EC" id="2.7.1.17"/>
    </reaction>
</comment>
<feature type="domain" description="Carbohydrate kinase FGGY C-terminal" evidence="6">
    <location>
        <begin position="282"/>
        <end position="464"/>
    </location>
</feature>
<dbReference type="EMBL" id="JPKZ01002802">
    <property type="protein sequence ID" value="KHN74998.1"/>
    <property type="molecule type" value="Genomic_DNA"/>
</dbReference>
<evidence type="ECO:0000313" key="8">
    <source>
        <dbReference type="Proteomes" id="UP000031036"/>
    </source>
</evidence>
<keyword evidence="2 4" id="KW-0808">Transferase</keyword>
<proteinExistence type="inferred from homology"/>
<evidence type="ECO:0000313" key="7">
    <source>
        <dbReference type="EMBL" id="KHN74998.1"/>
    </source>
</evidence>
<evidence type="ECO:0000256" key="1">
    <source>
        <dbReference type="ARBA" id="ARBA00009156"/>
    </source>
</evidence>
<dbReference type="Gene3D" id="3.30.420.40">
    <property type="match status" value="2"/>
</dbReference>
<dbReference type="InterPro" id="IPR000577">
    <property type="entry name" value="Carb_kinase_FGGY"/>
</dbReference>
<keyword evidence="4" id="KW-0119">Carbohydrate metabolism</keyword>
<dbReference type="PANTHER" id="PTHR10196:SF57">
    <property type="entry name" value="XYLULOSE KINASE"/>
    <property type="match status" value="1"/>
</dbReference>
<gene>
    <name evidence="7" type="primary">XYLB</name>
    <name evidence="7" type="ORF">Tcan_17440</name>
</gene>